<comment type="subcellular location">
    <subcellularLocation>
        <location evidence="1">Cell membrane</location>
        <topology evidence="1">Multi-pass membrane protein</topology>
    </subcellularLocation>
</comment>
<evidence type="ECO:0000313" key="10">
    <source>
        <dbReference type="EMBL" id="CAE7343460.1"/>
    </source>
</evidence>
<keyword evidence="2" id="KW-0813">Transport</keyword>
<evidence type="ECO:0000256" key="6">
    <source>
        <dbReference type="ARBA" id="ARBA00023136"/>
    </source>
</evidence>
<dbReference type="Gene3D" id="1.20.1250.20">
    <property type="entry name" value="MFS general substrate transporter like domains"/>
    <property type="match status" value="2"/>
</dbReference>
<comment type="caution">
    <text evidence="10">The sequence shown here is derived from an EMBL/GenBank/DDBJ whole genome shotgun (WGS) entry which is preliminary data.</text>
</comment>
<feature type="compositionally biased region" description="Low complexity" evidence="7">
    <location>
        <begin position="26"/>
        <end position="54"/>
    </location>
</feature>
<dbReference type="PROSITE" id="PS50850">
    <property type="entry name" value="MFS"/>
    <property type="match status" value="1"/>
</dbReference>
<evidence type="ECO:0000256" key="1">
    <source>
        <dbReference type="ARBA" id="ARBA00004651"/>
    </source>
</evidence>
<evidence type="ECO:0000256" key="2">
    <source>
        <dbReference type="ARBA" id="ARBA00022448"/>
    </source>
</evidence>
<feature type="transmembrane region" description="Helical" evidence="8">
    <location>
        <begin position="103"/>
        <end position="126"/>
    </location>
</feature>
<keyword evidence="4 8" id="KW-0812">Transmembrane</keyword>
<reference evidence="10" key="1">
    <citation type="submission" date="2021-02" db="EMBL/GenBank/DDBJ databases">
        <authorList>
            <person name="Dougan E. K."/>
            <person name="Rhodes N."/>
            <person name="Thang M."/>
            <person name="Chan C."/>
        </authorList>
    </citation>
    <scope>NUCLEOTIDE SEQUENCE</scope>
</reference>
<dbReference type="Proteomes" id="UP000649617">
    <property type="component" value="Unassembled WGS sequence"/>
</dbReference>
<evidence type="ECO:0000313" key="11">
    <source>
        <dbReference type="Proteomes" id="UP000649617"/>
    </source>
</evidence>
<keyword evidence="6 8" id="KW-0472">Membrane</keyword>
<keyword evidence="11" id="KW-1185">Reference proteome</keyword>
<dbReference type="GO" id="GO:0022857">
    <property type="term" value="F:transmembrane transporter activity"/>
    <property type="evidence" value="ECO:0007669"/>
    <property type="project" value="InterPro"/>
</dbReference>
<evidence type="ECO:0000256" key="4">
    <source>
        <dbReference type="ARBA" id="ARBA00022692"/>
    </source>
</evidence>
<evidence type="ECO:0000256" key="5">
    <source>
        <dbReference type="ARBA" id="ARBA00022989"/>
    </source>
</evidence>
<dbReference type="PANTHER" id="PTHR23517">
    <property type="entry name" value="RESISTANCE PROTEIN MDTM, PUTATIVE-RELATED-RELATED"/>
    <property type="match status" value="1"/>
</dbReference>
<keyword evidence="5 8" id="KW-1133">Transmembrane helix</keyword>
<sequence>MMTPGPDHRQVQNASQKAEKDQEYTSSSEPELSSSSGPDGLEASSSSGPSDSDSALPRSIDILARLAPLYLTCFLGRLTRALAVVSIPLYVLDLGGSAADVGILASLYGLGFMLANIPGGILLPLVGSKCCILLSCTCYALSAGICFLPHIAVLMASQFFLGLANSLSVLSQQTYIGSHTPTVRRGFALSMMGGLQRWGLMVGPSLGAFLQESVLGIHAVFFAQVACAGLAALVTVSCLSRAEEEATGKKSDKTSGILDAKDAIKENGGRLVRVLGLAFAVQCVRKGRELFFSLSGRESGISDMFIGQITALSFGIDALTSPLAGYLMDSYGRRIAGVASLSLHSLGLSILALHSVAAVVASAVLTGLGNGLGSGLLMTLGSDLAPAGPGRGAFLAVYRLLFNSMDFITPGVLGALTSFSSLQAAELTTGAVGLLGILWVLLCVPETLKKQEAAPQSKETQAV</sequence>
<feature type="region of interest" description="Disordered" evidence="7">
    <location>
        <begin position="1"/>
        <end position="54"/>
    </location>
</feature>
<evidence type="ECO:0000256" key="3">
    <source>
        <dbReference type="ARBA" id="ARBA00022475"/>
    </source>
</evidence>
<protein>
    <submittedName>
        <fullName evidence="10">PmrA protein</fullName>
    </submittedName>
</protein>
<dbReference type="InterPro" id="IPR020846">
    <property type="entry name" value="MFS_dom"/>
</dbReference>
<gene>
    <name evidence="10" type="primary">pmrA</name>
    <name evidence="10" type="ORF">SPIL2461_LOCUS8120</name>
</gene>
<dbReference type="PANTHER" id="PTHR23517:SF3">
    <property type="entry name" value="INTEGRAL MEMBRANE TRANSPORT PROTEIN"/>
    <property type="match status" value="1"/>
</dbReference>
<dbReference type="InterPro" id="IPR011701">
    <property type="entry name" value="MFS"/>
</dbReference>
<dbReference type="Pfam" id="PF07690">
    <property type="entry name" value="MFS_1"/>
    <property type="match status" value="2"/>
</dbReference>
<feature type="transmembrane region" description="Helical" evidence="8">
    <location>
        <begin position="215"/>
        <end position="239"/>
    </location>
</feature>
<proteinExistence type="predicted"/>
<dbReference type="AlphaFoldDB" id="A0A812PAA2"/>
<dbReference type="OrthoDB" id="443312at2759"/>
<accession>A0A812PAA2</accession>
<dbReference type="InterPro" id="IPR050171">
    <property type="entry name" value="MFS_Transporters"/>
</dbReference>
<dbReference type="EMBL" id="CAJNIZ010013108">
    <property type="protein sequence ID" value="CAE7343460.1"/>
    <property type="molecule type" value="Genomic_DNA"/>
</dbReference>
<dbReference type="SUPFAM" id="SSF103473">
    <property type="entry name" value="MFS general substrate transporter"/>
    <property type="match status" value="1"/>
</dbReference>
<name>A0A812PAA2_SYMPI</name>
<dbReference type="InterPro" id="IPR005829">
    <property type="entry name" value="Sugar_transporter_CS"/>
</dbReference>
<feature type="transmembrane region" description="Helical" evidence="8">
    <location>
        <begin position="138"/>
        <end position="161"/>
    </location>
</feature>
<dbReference type="InterPro" id="IPR036259">
    <property type="entry name" value="MFS_trans_sf"/>
</dbReference>
<evidence type="ECO:0000259" key="9">
    <source>
        <dbReference type="PROSITE" id="PS50850"/>
    </source>
</evidence>
<feature type="domain" description="Major facilitator superfamily (MFS) profile" evidence="9">
    <location>
        <begin position="65"/>
        <end position="448"/>
    </location>
</feature>
<organism evidence="10 11">
    <name type="scientific">Symbiodinium pilosum</name>
    <name type="common">Dinoflagellate</name>
    <dbReference type="NCBI Taxonomy" id="2952"/>
    <lineage>
        <taxon>Eukaryota</taxon>
        <taxon>Sar</taxon>
        <taxon>Alveolata</taxon>
        <taxon>Dinophyceae</taxon>
        <taxon>Suessiales</taxon>
        <taxon>Symbiodiniaceae</taxon>
        <taxon>Symbiodinium</taxon>
    </lineage>
</organism>
<feature type="transmembrane region" description="Helical" evidence="8">
    <location>
        <begin position="422"/>
        <end position="442"/>
    </location>
</feature>
<dbReference type="GO" id="GO:0005886">
    <property type="term" value="C:plasma membrane"/>
    <property type="evidence" value="ECO:0007669"/>
    <property type="project" value="UniProtKB-SubCell"/>
</dbReference>
<evidence type="ECO:0000256" key="8">
    <source>
        <dbReference type="SAM" id="Phobius"/>
    </source>
</evidence>
<keyword evidence="3" id="KW-1003">Cell membrane</keyword>
<evidence type="ECO:0000256" key="7">
    <source>
        <dbReference type="SAM" id="MobiDB-lite"/>
    </source>
</evidence>
<feature type="transmembrane region" description="Helical" evidence="8">
    <location>
        <begin position="68"/>
        <end position="91"/>
    </location>
</feature>
<dbReference type="PROSITE" id="PS00216">
    <property type="entry name" value="SUGAR_TRANSPORT_1"/>
    <property type="match status" value="1"/>
</dbReference>
<feature type="compositionally biased region" description="Basic and acidic residues" evidence="7">
    <location>
        <begin position="1"/>
        <end position="10"/>
    </location>
</feature>